<gene>
    <name evidence="2" type="ORF">Lani381_1278</name>
</gene>
<reference evidence="2 3" key="1">
    <citation type="submission" date="2014-04" db="EMBL/GenBank/DDBJ databases">
        <title>Draft Genome Sequence of Lactobacillus animalis 381-IL-28.</title>
        <authorList>
            <person name="Sturino J.M."/>
            <person name="Rajendran M."/>
            <person name="Altermann E."/>
        </authorList>
    </citation>
    <scope>NUCLEOTIDE SEQUENCE [LARGE SCALE GENOMIC DNA]</scope>
    <source>
        <strain evidence="2 3">381-IL-28</strain>
    </source>
</reference>
<dbReference type="Proteomes" id="UP000027129">
    <property type="component" value="Unassembled WGS sequence"/>
</dbReference>
<protein>
    <submittedName>
        <fullName evidence="2">Uncharacterized protein</fullName>
    </submittedName>
</protein>
<keyword evidence="3" id="KW-1185">Reference proteome</keyword>
<feature type="region of interest" description="Disordered" evidence="1">
    <location>
        <begin position="35"/>
        <end position="84"/>
    </location>
</feature>
<dbReference type="RefSeq" id="WP_035448610.1">
    <property type="nucleotide sequence ID" value="NZ_CP195054.1"/>
</dbReference>
<name>A0ABR4RNI4_9LACO</name>
<accession>A0ABR4RNI4</accession>
<comment type="caution">
    <text evidence="2">The sequence shown here is derived from an EMBL/GenBank/DDBJ whole genome shotgun (WGS) entry which is preliminary data.</text>
</comment>
<organism evidence="2 3">
    <name type="scientific">Ligilactobacillus animalis</name>
    <dbReference type="NCBI Taxonomy" id="1605"/>
    <lineage>
        <taxon>Bacteria</taxon>
        <taxon>Bacillati</taxon>
        <taxon>Bacillota</taxon>
        <taxon>Bacilli</taxon>
        <taxon>Lactobacillales</taxon>
        <taxon>Lactobacillaceae</taxon>
        <taxon>Ligilactobacillus</taxon>
    </lineage>
</organism>
<proteinExistence type="predicted"/>
<evidence type="ECO:0000313" key="2">
    <source>
        <dbReference type="EMBL" id="KDA45653.1"/>
    </source>
</evidence>
<evidence type="ECO:0000256" key="1">
    <source>
        <dbReference type="SAM" id="MobiDB-lite"/>
    </source>
</evidence>
<evidence type="ECO:0000313" key="3">
    <source>
        <dbReference type="Proteomes" id="UP000027129"/>
    </source>
</evidence>
<sequence length="176" mass="20427">MERSVISIWSDTQYRFIYGIVLLLNSGRKIDKSQQEIRQEKVTQAQSARNSESRSDAKSTTIEVPEYETESIDEGRVASSESIEISEYETPNIENEIPENGFDHQESPRHNHDWWLYPEYWRVQGARKLNENERAYICMSCNKLKIVDITLSVAEPHEHMYSSDGCYICGEKANGR</sequence>
<dbReference type="EMBL" id="JMHU01000014">
    <property type="protein sequence ID" value="KDA45653.1"/>
    <property type="molecule type" value="Genomic_DNA"/>
</dbReference>